<name>V4KSK6_EUTSA</name>
<evidence type="ECO:0000313" key="1">
    <source>
        <dbReference type="EMBL" id="ESQ30358.1"/>
    </source>
</evidence>
<protein>
    <submittedName>
        <fullName evidence="1">Uncharacterized protein</fullName>
    </submittedName>
</protein>
<dbReference type="Proteomes" id="UP000030689">
    <property type="component" value="Unassembled WGS sequence"/>
</dbReference>
<organism evidence="1 2">
    <name type="scientific">Eutrema salsugineum</name>
    <name type="common">Saltwater cress</name>
    <name type="synonym">Sisymbrium salsugineum</name>
    <dbReference type="NCBI Taxonomy" id="72664"/>
    <lineage>
        <taxon>Eukaryota</taxon>
        <taxon>Viridiplantae</taxon>
        <taxon>Streptophyta</taxon>
        <taxon>Embryophyta</taxon>
        <taxon>Tracheophyta</taxon>
        <taxon>Spermatophyta</taxon>
        <taxon>Magnoliopsida</taxon>
        <taxon>eudicotyledons</taxon>
        <taxon>Gunneridae</taxon>
        <taxon>Pentapetalae</taxon>
        <taxon>rosids</taxon>
        <taxon>malvids</taxon>
        <taxon>Brassicales</taxon>
        <taxon>Brassicaceae</taxon>
        <taxon>Eutremeae</taxon>
        <taxon>Eutrema</taxon>
    </lineage>
</organism>
<evidence type="ECO:0000313" key="2">
    <source>
        <dbReference type="Proteomes" id="UP000030689"/>
    </source>
</evidence>
<dbReference type="OrthoDB" id="428577at2759"/>
<reference evidence="1 2" key="1">
    <citation type="journal article" date="2013" name="Front. Plant Sci.">
        <title>The Reference Genome of the Halophytic Plant Eutrema salsugineum.</title>
        <authorList>
            <person name="Yang R."/>
            <person name="Jarvis D.E."/>
            <person name="Chen H."/>
            <person name="Beilstein M.A."/>
            <person name="Grimwood J."/>
            <person name="Jenkins J."/>
            <person name="Shu S."/>
            <person name="Prochnik S."/>
            <person name="Xin M."/>
            <person name="Ma C."/>
            <person name="Schmutz J."/>
            <person name="Wing R.A."/>
            <person name="Mitchell-Olds T."/>
            <person name="Schumaker K.S."/>
            <person name="Wang X."/>
        </authorList>
    </citation>
    <scope>NUCLEOTIDE SEQUENCE [LARGE SCALE GENOMIC DNA]</scope>
</reference>
<accession>V4KSK6</accession>
<keyword evidence="2" id="KW-1185">Reference proteome</keyword>
<dbReference type="KEGG" id="eus:EUTSA_v10012386mg"/>
<gene>
    <name evidence="1" type="ORF">EUTSA_v10012386mg</name>
</gene>
<dbReference type="EMBL" id="KI517809">
    <property type="protein sequence ID" value="ESQ30358.1"/>
    <property type="molecule type" value="Genomic_DNA"/>
</dbReference>
<proteinExistence type="predicted"/>
<dbReference type="Gramene" id="ESQ30358">
    <property type="protein sequence ID" value="ESQ30358"/>
    <property type="gene ID" value="EUTSA_v10012386mg"/>
</dbReference>
<feature type="non-terminal residue" evidence="1">
    <location>
        <position position="1"/>
    </location>
</feature>
<dbReference type="AlphaFoldDB" id="V4KSK6"/>
<sequence length="40" mass="4460">SAGSLQQTILFGEIRRGPIDQGFSGKQVKIAFWYLISSFI</sequence>